<dbReference type="FunFam" id="1.25.40.10:FF:000020">
    <property type="entry name" value="Stress-induced phosphoprotein 1"/>
    <property type="match status" value="1"/>
</dbReference>
<organism evidence="7 8">
    <name type="scientific">Chara braunii</name>
    <name type="common">Braun's stonewort</name>
    <dbReference type="NCBI Taxonomy" id="69332"/>
    <lineage>
        <taxon>Eukaryota</taxon>
        <taxon>Viridiplantae</taxon>
        <taxon>Streptophyta</taxon>
        <taxon>Charophyceae</taxon>
        <taxon>Charales</taxon>
        <taxon>Characeae</taxon>
        <taxon>Chara</taxon>
    </lineage>
</organism>
<comment type="subcellular location">
    <subcellularLocation>
        <location evidence="1">Cytoplasm</location>
    </subcellularLocation>
</comment>
<evidence type="ECO:0000256" key="5">
    <source>
        <dbReference type="PROSITE-ProRule" id="PRU00339"/>
    </source>
</evidence>
<dbReference type="Pfam" id="PF13432">
    <property type="entry name" value="TPR_16"/>
    <property type="match status" value="1"/>
</dbReference>
<gene>
    <name evidence="7" type="ORF">CBR_g18988</name>
</gene>
<keyword evidence="2" id="KW-0963">Cytoplasm</keyword>
<evidence type="ECO:0000256" key="6">
    <source>
        <dbReference type="SAM" id="MobiDB-lite"/>
    </source>
</evidence>
<dbReference type="AlphaFoldDB" id="A0A388KX01"/>
<dbReference type="Gramene" id="GBG74579">
    <property type="protein sequence ID" value="GBG74579"/>
    <property type="gene ID" value="CBR_g18988"/>
</dbReference>
<protein>
    <submittedName>
        <fullName evidence="7">Uncharacterized protein</fullName>
    </submittedName>
</protein>
<keyword evidence="4 5" id="KW-0802">TPR repeat</keyword>
<dbReference type="SMART" id="SM00028">
    <property type="entry name" value="TPR"/>
    <property type="match status" value="3"/>
</dbReference>
<dbReference type="Pfam" id="PF00515">
    <property type="entry name" value="TPR_1"/>
    <property type="match status" value="1"/>
</dbReference>
<dbReference type="GO" id="GO:0051879">
    <property type="term" value="F:Hsp90 protein binding"/>
    <property type="evidence" value="ECO:0007669"/>
    <property type="project" value="TreeGrafter"/>
</dbReference>
<reference evidence="7 8" key="1">
    <citation type="journal article" date="2018" name="Cell">
        <title>The Chara Genome: Secondary Complexity and Implications for Plant Terrestrialization.</title>
        <authorList>
            <person name="Nishiyama T."/>
            <person name="Sakayama H."/>
            <person name="Vries J.D."/>
            <person name="Buschmann H."/>
            <person name="Saint-Marcoux D."/>
            <person name="Ullrich K.K."/>
            <person name="Haas F.B."/>
            <person name="Vanderstraeten L."/>
            <person name="Becker D."/>
            <person name="Lang D."/>
            <person name="Vosolsobe S."/>
            <person name="Rombauts S."/>
            <person name="Wilhelmsson P.K.I."/>
            <person name="Janitza P."/>
            <person name="Kern R."/>
            <person name="Heyl A."/>
            <person name="Rumpler F."/>
            <person name="Villalobos L.I.A.C."/>
            <person name="Clay J.M."/>
            <person name="Skokan R."/>
            <person name="Toyoda A."/>
            <person name="Suzuki Y."/>
            <person name="Kagoshima H."/>
            <person name="Schijlen E."/>
            <person name="Tajeshwar N."/>
            <person name="Catarino B."/>
            <person name="Hetherington A.J."/>
            <person name="Saltykova A."/>
            <person name="Bonnot C."/>
            <person name="Breuninger H."/>
            <person name="Symeonidi A."/>
            <person name="Radhakrishnan G.V."/>
            <person name="Van Nieuwerburgh F."/>
            <person name="Deforce D."/>
            <person name="Chang C."/>
            <person name="Karol K.G."/>
            <person name="Hedrich R."/>
            <person name="Ulvskov P."/>
            <person name="Glockner G."/>
            <person name="Delwiche C.F."/>
            <person name="Petrasek J."/>
            <person name="Van de Peer Y."/>
            <person name="Friml J."/>
            <person name="Beilby M."/>
            <person name="Dolan L."/>
            <person name="Kohara Y."/>
            <person name="Sugano S."/>
            <person name="Fujiyama A."/>
            <person name="Delaux P.-M."/>
            <person name="Quint M."/>
            <person name="TheiBen G."/>
            <person name="Hagemann M."/>
            <person name="Harholt J."/>
            <person name="Dunand C."/>
            <person name="Zachgo S."/>
            <person name="Langdale J."/>
            <person name="Maumus F."/>
            <person name="Straeten D.V.D."/>
            <person name="Gould S.B."/>
            <person name="Rensing S.A."/>
        </authorList>
    </citation>
    <scope>NUCLEOTIDE SEQUENCE [LARGE SCALE GENOMIC DNA]</scope>
    <source>
        <strain evidence="7 8">S276</strain>
    </source>
</reference>
<dbReference type="OMA" id="KYGSEEC"/>
<feature type="repeat" description="TPR" evidence="5">
    <location>
        <begin position="103"/>
        <end position="136"/>
    </location>
</feature>
<evidence type="ECO:0000256" key="2">
    <source>
        <dbReference type="ARBA" id="ARBA00022490"/>
    </source>
</evidence>
<dbReference type="PANTHER" id="PTHR22904:SF523">
    <property type="entry name" value="STRESS-INDUCED-PHOSPHOPROTEIN 1"/>
    <property type="match status" value="1"/>
</dbReference>
<keyword evidence="3" id="KW-0677">Repeat</keyword>
<dbReference type="PANTHER" id="PTHR22904">
    <property type="entry name" value="TPR REPEAT CONTAINING PROTEIN"/>
    <property type="match status" value="1"/>
</dbReference>
<evidence type="ECO:0000256" key="4">
    <source>
        <dbReference type="ARBA" id="ARBA00022803"/>
    </source>
</evidence>
<dbReference type="STRING" id="69332.A0A388KX01"/>
<dbReference type="OrthoDB" id="2423701at2759"/>
<comment type="caution">
    <text evidence="7">The sequence shown here is derived from an EMBL/GenBank/DDBJ whole genome shotgun (WGS) entry which is preliminary data.</text>
</comment>
<evidence type="ECO:0000256" key="1">
    <source>
        <dbReference type="ARBA" id="ARBA00004496"/>
    </source>
</evidence>
<dbReference type="GO" id="GO:0005737">
    <property type="term" value="C:cytoplasm"/>
    <property type="evidence" value="ECO:0007669"/>
    <property type="project" value="UniProtKB-SubCell"/>
</dbReference>
<accession>A0A388KX01</accession>
<dbReference type="PROSITE" id="PS50005">
    <property type="entry name" value="TPR"/>
    <property type="match status" value="2"/>
</dbReference>
<dbReference type="Gene3D" id="1.25.40.10">
    <property type="entry name" value="Tetratricopeptide repeat domain"/>
    <property type="match status" value="1"/>
</dbReference>
<proteinExistence type="predicted"/>
<dbReference type="InterPro" id="IPR011990">
    <property type="entry name" value="TPR-like_helical_dom_sf"/>
</dbReference>
<dbReference type="Proteomes" id="UP000265515">
    <property type="component" value="Unassembled WGS sequence"/>
</dbReference>
<feature type="region of interest" description="Disordered" evidence="6">
    <location>
        <begin position="1"/>
        <end position="32"/>
    </location>
</feature>
<evidence type="ECO:0000313" key="7">
    <source>
        <dbReference type="EMBL" id="GBG74579.1"/>
    </source>
</evidence>
<sequence length="337" mass="36930">MSTDAPCSALPSAGQQGDGGTPAIASTPAGAGVAGGSLKEQGNALFKAGSFLRAAVVYTQAIKEDPNNHTLYSNRSAAFLQLSKVTQALKDAEQTIRLAPTWEKGYFRKGCALEAMKKFDESLEAFQKAAEKNPKSVEVSTKIKQMARQIRDRRRAEGRDNNARNEGESKSGKKGPLEINCDDNRVTNFARKIIEGVTEICLQNGGKLDPAVHFLSCKEGSNDDLSEQIVTVKEAFESPETLSKCVGFLRQYSTEVSALAACLVVPRNCIAYPQVWNGRGVKNWRFGAKDGFFVQLEMPKNRQLWFLPAFTEKNPKSVRSAESLDVEVYAVLPPLFR</sequence>
<dbReference type="EMBL" id="BFEA01000206">
    <property type="protein sequence ID" value="GBG74579.1"/>
    <property type="molecule type" value="Genomic_DNA"/>
</dbReference>
<evidence type="ECO:0000256" key="3">
    <source>
        <dbReference type="ARBA" id="ARBA00022737"/>
    </source>
</evidence>
<dbReference type="InterPro" id="IPR019734">
    <property type="entry name" value="TPR_rpt"/>
</dbReference>
<keyword evidence="8" id="KW-1185">Reference proteome</keyword>
<evidence type="ECO:0000313" key="8">
    <source>
        <dbReference type="Proteomes" id="UP000265515"/>
    </source>
</evidence>
<name>A0A388KX01_CHABU</name>
<feature type="compositionally biased region" description="Basic and acidic residues" evidence="6">
    <location>
        <begin position="154"/>
        <end position="171"/>
    </location>
</feature>
<dbReference type="SUPFAM" id="SSF48452">
    <property type="entry name" value="TPR-like"/>
    <property type="match status" value="1"/>
</dbReference>
<feature type="repeat" description="TPR" evidence="5">
    <location>
        <begin position="35"/>
        <end position="68"/>
    </location>
</feature>
<feature type="region of interest" description="Disordered" evidence="6">
    <location>
        <begin position="137"/>
        <end position="177"/>
    </location>
</feature>